<accession>D7L5N0</accession>
<dbReference type="Proteomes" id="UP000008694">
    <property type="component" value="Unassembled WGS sequence"/>
</dbReference>
<name>D7L5N0_ARALL</name>
<organism evidence="5">
    <name type="scientific">Arabidopsis lyrata subsp. lyrata</name>
    <name type="common">Lyre-leaved rock-cress</name>
    <dbReference type="NCBI Taxonomy" id="81972"/>
    <lineage>
        <taxon>Eukaryota</taxon>
        <taxon>Viridiplantae</taxon>
        <taxon>Streptophyta</taxon>
        <taxon>Embryophyta</taxon>
        <taxon>Tracheophyta</taxon>
        <taxon>Spermatophyta</taxon>
        <taxon>Magnoliopsida</taxon>
        <taxon>eudicotyledons</taxon>
        <taxon>Gunneridae</taxon>
        <taxon>Pentapetalae</taxon>
        <taxon>rosids</taxon>
        <taxon>malvids</taxon>
        <taxon>Brassicales</taxon>
        <taxon>Brassicaceae</taxon>
        <taxon>Camelineae</taxon>
        <taxon>Arabidopsis</taxon>
    </lineage>
</organism>
<evidence type="ECO:0000256" key="1">
    <source>
        <dbReference type="ARBA" id="ARBA00007626"/>
    </source>
</evidence>
<comment type="similarity">
    <text evidence="1">Belongs to the PPR family. P subfamily.</text>
</comment>
<dbReference type="HOGENOM" id="CLU_1013171_0_0_1"/>
<protein>
    <recommendedName>
        <fullName evidence="6">Pentatricopeptide repeat-containing protein</fullName>
    </recommendedName>
</protein>
<dbReference type="AlphaFoldDB" id="D7L5N0"/>
<reference evidence="5" key="1">
    <citation type="journal article" date="2011" name="Nat. Genet.">
        <title>The Arabidopsis lyrata genome sequence and the basis of rapid genome size change.</title>
        <authorList>
            <person name="Hu T.T."/>
            <person name="Pattyn P."/>
            <person name="Bakker E.G."/>
            <person name="Cao J."/>
            <person name="Cheng J.-F."/>
            <person name="Clark R.M."/>
            <person name="Fahlgren N."/>
            <person name="Fawcett J.A."/>
            <person name="Grimwood J."/>
            <person name="Gundlach H."/>
            <person name="Haberer G."/>
            <person name="Hollister J.D."/>
            <person name="Ossowski S."/>
            <person name="Ottilar R.P."/>
            <person name="Salamov A.A."/>
            <person name="Schneeberger K."/>
            <person name="Spannagl M."/>
            <person name="Wang X."/>
            <person name="Yang L."/>
            <person name="Nasrallah M.E."/>
            <person name="Bergelson J."/>
            <person name="Carrington J.C."/>
            <person name="Gaut B.S."/>
            <person name="Schmutz J."/>
            <person name="Mayer K.F.X."/>
            <person name="Van de Peer Y."/>
            <person name="Grigoriev I.V."/>
            <person name="Nordborg M."/>
            <person name="Weigel D."/>
            <person name="Guo Y.-L."/>
        </authorList>
    </citation>
    <scope>NUCLEOTIDE SEQUENCE [LARGE SCALE GENOMIC DNA]</scope>
    <source>
        <strain evidence="5">cv. MN47</strain>
    </source>
</reference>
<dbReference type="Gene3D" id="1.25.40.10">
    <property type="entry name" value="Tetratricopeptide repeat domain"/>
    <property type="match status" value="2"/>
</dbReference>
<feature type="repeat" description="PPR" evidence="3">
    <location>
        <begin position="117"/>
        <end position="151"/>
    </location>
</feature>
<dbReference type="PROSITE" id="PS51375">
    <property type="entry name" value="PPR"/>
    <property type="match status" value="2"/>
</dbReference>
<evidence type="ECO:0008006" key="6">
    <source>
        <dbReference type="Google" id="ProtNLM"/>
    </source>
</evidence>
<evidence type="ECO:0000256" key="3">
    <source>
        <dbReference type="PROSITE-ProRule" id="PRU00708"/>
    </source>
</evidence>
<dbReference type="PANTHER" id="PTHR47447">
    <property type="entry name" value="OS03G0856100 PROTEIN"/>
    <property type="match status" value="1"/>
</dbReference>
<sequence>MDFELNVKIDFFKWTRATTSMFEHDSSSYLALIRCLEEAKHYSEIRTTIQDMLNNEFAIFSTPELSDLMKLLGRAKMVIDALSVLYVMKHRACKPDTSTYNSVNADATRTEVDCFPDTVTYSALISTYDQLGRHVSAIRLVFEMKDKCLQPTEEIYFILLGIYFRVGKYKKASNLFEEIWKQGGFSPTVYTCRQLMVPFGNTGREKETYSLYKDMLRDGFTPDPNFLINLFESKPHISWFDKMVLVKQIEWRDLCCFSRRWMKKVVRVFPPRKRS</sequence>
<dbReference type="EMBL" id="GL348715">
    <property type="protein sequence ID" value="EFH59255.1"/>
    <property type="molecule type" value="Genomic_DNA"/>
</dbReference>
<dbReference type="eggNOG" id="KOG4197">
    <property type="taxonomic scope" value="Eukaryota"/>
</dbReference>
<feature type="repeat" description="PPR" evidence="3">
    <location>
        <begin position="188"/>
        <end position="222"/>
    </location>
</feature>
<keyword evidence="2" id="KW-0677">Repeat</keyword>
<proteinExistence type="inferred from homology"/>
<evidence type="ECO:0000313" key="4">
    <source>
        <dbReference type="EMBL" id="EFH59255.1"/>
    </source>
</evidence>
<evidence type="ECO:0000313" key="5">
    <source>
        <dbReference type="Proteomes" id="UP000008694"/>
    </source>
</evidence>
<keyword evidence="5" id="KW-1185">Reference proteome</keyword>
<gene>
    <name evidence="4" type="ORF">ARALYDRAFT_897937</name>
</gene>
<dbReference type="Gramene" id="scaffold_301907.1">
    <property type="protein sequence ID" value="scaffold_301907.1"/>
    <property type="gene ID" value="scaffold_301907.1"/>
</dbReference>
<dbReference type="Pfam" id="PF13812">
    <property type="entry name" value="PPR_3"/>
    <property type="match status" value="1"/>
</dbReference>
<dbReference type="InterPro" id="IPR011990">
    <property type="entry name" value="TPR-like_helical_dom_sf"/>
</dbReference>
<evidence type="ECO:0000256" key="2">
    <source>
        <dbReference type="ARBA" id="ARBA00022737"/>
    </source>
</evidence>
<dbReference type="PANTHER" id="PTHR47447:SF17">
    <property type="entry name" value="OS12G0638900 PROTEIN"/>
    <property type="match status" value="1"/>
</dbReference>
<dbReference type="InterPro" id="IPR002885">
    <property type="entry name" value="PPR_rpt"/>
</dbReference>